<dbReference type="EMBL" id="BJYZ01000006">
    <property type="protein sequence ID" value="GEO37520.1"/>
    <property type="molecule type" value="Genomic_DNA"/>
</dbReference>
<evidence type="ECO:0000313" key="2">
    <source>
        <dbReference type="EMBL" id="GEO37520.1"/>
    </source>
</evidence>
<dbReference type="AlphaFoldDB" id="A0A512DMX8"/>
<evidence type="ECO:0000313" key="3">
    <source>
        <dbReference type="Proteomes" id="UP000321523"/>
    </source>
</evidence>
<dbReference type="PANTHER" id="PTHR34611:SF2">
    <property type="entry name" value="INACTIVE RECOMBINATION-PROMOTING NUCLEASE-LIKE PROTEIN RPNE-RELATED"/>
    <property type="match status" value="1"/>
</dbReference>
<dbReference type="InterPro" id="IPR006842">
    <property type="entry name" value="Transposase_31"/>
</dbReference>
<organism evidence="2 3">
    <name type="scientific">Skermanella aerolata</name>
    <dbReference type="NCBI Taxonomy" id="393310"/>
    <lineage>
        <taxon>Bacteria</taxon>
        <taxon>Pseudomonadati</taxon>
        <taxon>Pseudomonadota</taxon>
        <taxon>Alphaproteobacteria</taxon>
        <taxon>Rhodospirillales</taxon>
        <taxon>Azospirillaceae</taxon>
        <taxon>Skermanella</taxon>
    </lineage>
</organism>
<sequence length="320" mass="36671">MPTRLFHRHDAYFKRLLDQPGTALALLRERLPTAVARRLADEDPESLPTSFISDELEERRPDRLYRTRTTEGQPILVYTLVEHKSSPDHRTGLQLLGYDVQILQWWDKLEGRDEDGRLRKLPALFSIVVYNGEERWNVPLTLAGATEGGDDDEIRPWLPELRYTLLDLSQTDSGVLSRHRVLRFGFKVLKYGARDGDVREILKMLIREALAEELDDEIVVLVRFVMMEPNGLKKGVLREMLTEVTPNKAERLMSIAEECALEGRSEVLLRQMARRFGPIANTYRQRVMDGSMAEMDAWADGLIDGKTLDQLFTAPPSNPS</sequence>
<dbReference type="InterPro" id="IPR051699">
    <property type="entry name" value="Rpn/YhgA-like_nuclease"/>
</dbReference>
<evidence type="ECO:0000259" key="1">
    <source>
        <dbReference type="Pfam" id="PF04754"/>
    </source>
</evidence>
<accession>A0A512DMX8</accession>
<dbReference type="PANTHER" id="PTHR34611">
    <property type="match status" value="1"/>
</dbReference>
<dbReference type="RefSeq" id="WP_044427260.1">
    <property type="nucleotide sequence ID" value="NZ_BJYZ01000006.1"/>
</dbReference>
<gene>
    <name evidence="2" type="ORF">SAE02_16680</name>
</gene>
<comment type="caution">
    <text evidence="2">The sequence shown here is derived from an EMBL/GenBank/DDBJ whole genome shotgun (WGS) entry which is preliminary data.</text>
</comment>
<proteinExistence type="predicted"/>
<dbReference type="GO" id="GO:0006310">
    <property type="term" value="P:DNA recombination"/>
    <property type="evidence" value="ECO:0007669"/>
    <property type="project" value="TreeGrafter"/>
</dbReference>
<dbReference type="Pfam" id="PF04754">
    <property type="entry name" value="Transposase_31"/>
    <property type="match status" value="1"/>
</dbReference>
<keyword evidence="3" id="KW-1185">Reference proteome</keyword>
<reference evidence="2 3" key="1">
    <citation type="submission" date="2019-07" db="EMBL/GenBank/DDBJ databases">
        <title>Whole genome shotgun sequence of Skermanella aerolata NBRC 106429.</title>
        <authorList>
            <person name="Hosoyama A."/>
            <person name="Uohara A."/>
            <person name="Ohji S."/>
            <person name="Ichikawa N."/>
        </authorList>
    </citation>
    <scope>NUCLEOTIDE SEQUENCE [LARGE SCALE GENOMIC DNA]</scope>
    <source>
        <strain evidence="2 3">NBRC 106429</strain>
    </source>
</reference>
<dbReference type="GO" id="GO:1990238">
    <property type="term" value="F:double-stranded DNA endonuclease activity"/>
    <property type="evidence" value="ECO:0007669"/>
    <property type="project" value="TreeGrafter"/>
</dbReference>
<protein>
    <recommendedName>
        <fullName evidence="1">Transposase (putative) YhgA-like domain-containing protein</fullName>
    </recommendedName>
</protein>
<dbReference type="Proteomes" id="UP000321523">
    <property type="component" value="Unassembled WGS sequence"/>
</dbReference>
<name>A0A512DMX8_9PROT</name>
<feature type="domain" description="Transposase (putative) YhgA-like" evidence="1">
    <location>
        <begin position="8"/>
        <end position="209"/>
    </location>
</feature>